<dbReference type="CDD" id="cd01998">
    <property type="entry name" value="MnmA_TRMU-like"/>
    <property type="match status" value="1"/>
</dbReference>
<accession>A0A8J4PVS4</accession>
<evidence type="ECO:0000313" key="15">
    <source>
        <dbReference type="Proteomes" id="UP000695562"/>
    </source>
</evidence>
<evidence type="ECO:0000256" key="11">
    <source>
        <dbReference type="ARBA" id="ARBA00023157"/>
    </source>
</evidence>
<reference evidence="14" key="1">
    <citation type="submission" date="2020-01" db="EMBL/GenBank/DDBJ databases">
        <title>Development of genomics and gene disruption for Polysphondylium violaceum indicates a role for the polyketide synthase stlB in stalk morphogenesis.</title>
        <authorList>
            <person name="Narita B."/>
            <person name="Kawabe Y."/>
            <person name="Kin K."/>
            <person name="Saito T."/>
            <person name="Gibbs R."/>
            <person name="Kuspa A."/>
            <person name="Muzny D."/>
            <person name="Queller D."/>
            <person name="Richards S."/>
            <person name="Strassman J."/>
            <person name="Sucgang R."/>
            <person name="Worley K."/>
            <person name="Schaap P."/>
        </authorList>
    </citation>
    <scope>NUCLEOTIDE SEQUENCE</scope>
    <source>
        <strain evidence="14">QSvi11</strain>
    </source>
</reference>
<evidence type="ECO:0000313" key="14">
    <source>
        <dbReference type="EMBL" id="KAF2075918.1"/>
    </source>
</evidence>
<dbReference type="GO" id="GO:0061708">
    <property type="term" value="F:tRNA-5-taurinomethyluridine 2-sulfurtransferase"/>
    <property type="evidence" value="ECO:0007669"/>
    <property type="project" value="UniProtKB-EC"/>
</dbReference>
<sequence>MLLNNIKKCINNSKIRYRYFCTTSTSSQKNNGNDYKSTANQRDRESLVKLFHDNKINFPSMNIVPKKPKVTIGLSGGVDSTVAAYLLKKQGFDVNGVFIKSWDEIEETGRCTGEKDFKDAQEAAKFLNINVELADFTKEYWNRVFQHFLKDYENGLIPNPDTLCNREIKFDTFIDFAKERFDSDYIVTGHYANLDYLNNNSSNSNNSNVHLYRGKDYSKDQSYFLCMSKTEKLAKSLFPIGQFMKNDVKDFAQYLGLDSIVSKKSSRGICFIGKKSLPEFLSQYIKVEPGRFYDLSNTYEIRQEHKGALCYTRGQKAQIHSLSERYFVAGTDIERNLVFVCPESVSDKFLLSTSVTMHSLNWIGVDPDQLFSNGKSIRIRSQIKHRGDLVDSTLCRQNNNEYTVTFDTPIRACQSGQVLCMFEINSDRCLGGGVMKLPPFKVGKQTFGLYK</sequence>
<keyword evidence="8" id="KW-0547">Nucleotide-binding</keyword>
<keyword evidence="10" id="KW-0694">RNA-binding</keyword>
<proteinExistence type="inferred from homology"/>
<comment type="caution">
    <text evidence="14">The sequence shown here is derived from an EMBL/GenBank/DDBJ whole genome shotgun (WGS) entry which is preliminary data.</text>
</comment>
<keyword evidence="5" id="KW-0820">tRNA-binding</keyword>
<dbReference type="Pfam" id="PF03054">
    <property type="entry name" value="tRNA_Me_trans"/>
    <property type="match status" value="1"/>
</dbReference>
<evidence type="ECO:0000256" key="9">
    <source>
        <dbReference type="ARBA" id="ARBA00022840"/>
    </source>
</evidence>
<dbReference type="PROSITE" id="PS50206">
    <property type="entry name" value="RHODANESE_3"/>
    <property type="match status" value="1"/>
</dbReference>
<evidence type="ECO:0000256" key="7">
    <source>
        <dbReference type="ARBA" id="ARBA00022694"/>
    </source>
</evidence>
<dbReference type="NCBIfam" id="NF001138">
    <property type="entry name" value="PRK00143.1"/>
    <property type="match status" value="1"/>
</dbReference>
<protein>
    <recommendedName>
        <fullName evidence="4">tRNA-5-taurinomethyluridine 2-sulfurtransferase</fullName>
        <ecNumber evidence="4">2.8.1.14</ecNumber>
    </recommendedName>
</protein>
<keyword evidence="6" id="KW-0808">Transferase</keyword>
<dbReference type="InterPro" id="IPR046885">
    <property type="entry name" value="MnmA-like_C"/>
</dbReference>
<dbReference type="Gene3D" id="3.40.50.620">
    <property type="entry name" value="HUPs"/>
    <property type="match status" value="1"/>
</dbReference>
<evidence type="ECO:0000256" key="6">
    <source>
        <dbReference type="ARBA" id="ARBA00022679"/>
    </source>
</evidence>
<evidence type="ECO:0000256" key="12">
    <source>
        <dbReference type="ARBA" id="ARBA00049564"/>
    </source>
</evidence>
<dbReference type="InterPro" id="IPR014729">
    <property type="entry name" value="Rossmann-like_a/b/a_fold"/>
</dbReference>
<comment type="catalytic activity">
    <reaction evidence="12">
        <text>5-taurinomethyluridine(34) in tRNA + S-sulfanyl-L-cysteinyl-[protein] + AH2 + ATP = 5-taurinomethyl-2-thiouridine(34) in tRNA + L-cysteinyl-[protein] + A + AMP + diphosphate + H(+)</text>
        <dbReference type="Rhea" id="RHEA:47040"/>
        <dbReference type="Rhea" id="RHEA-COMP:10131"/>
        <dbReference type="Rhea" id="RHEA-COMP:11726"/>
        <dbReference type="Rhea" id="RHEA-COMP:11732"/>
        <dbReference type="Rhea" id="RHEA-COMP:11733"/>
        <dbReference type="ChEBI" id="CHEBI:13193"/>
        <dbReference type="ChEBI" id="CHEBI:15378"/>
        <dbReference type="ChEBI" id="CHEBI:17499"/>
        <dbReference type="ChEBI" id="CHEBI:29950"/>
        <dbReference type="ChEBI" id="CHEBI:30616"/>
        <dbReference type="ChEBI" id="CHEBI:33019"/>
        <dbReference type="ChEBI" id="CHEBI:61963"/>
        <dbReference type="ChEBI" id="CHEBI:87171"/>
        <dbReference type="ChEBI" id="CHEBI:87172"/>
        <dbReference type="ChEBI" id="CHEBI:456215"/>
        <dbReference type="EC" id="2.8.1.14"/>
    </reaction>
</comment>
<dbReference type="InterPro" id="IPR023382">
    <property type="entry name" value="MnmA-like_central_sf"/>
</dbReference>
<evidence type="ECO:0000256" key="4">
    <source>
        <dbReference type="ARBA" id="ARBA00011953"/>
    </source>
</evidence>
<dbReference type="InterPro" id="IPR046884">
    <property type="entry name" value="MnmA-like_central"/>
</dbReference>
<dbReference type="EMBL" id="AJWJ01000080">
    <property type="protein sequence ID" value="KAF2075918.1"/>
    <property type="molecule type" value="Genomic_DNA"/>
</dbReference>
<dbReference type="SUPFAM" id="SSF52402">
    <property type="entry name" value="Adenine nucleotide alpha hydrolases-like"/>
    <property type="match status" value="1"/>
</dbReference>
<comment type="function">
    <text evidence="1">Catalyzes the 2-thiolation of uridine at the wobble position (U34) of mitochondrial tRNA(Lys), tRNA(Glu) and tRNA(Gln). Required for the formation of 5-taurinomethyl-2-thiouridine (tm5s2U) of mitochondrial tRNA(Lys), tRNA(Glu), and tRNA(Gln) at the wobble position. ATP is required to activate the C2 atom of the wobble base.</text>
</comment>
<comment type="subcellular location">
    <subcellularLocation>
        <location evidence="2">Mitochondrion</location>
    </subcellularLocation>
</comment>
<evidence type="ECO:0000259" key="13">
    <source>
        <dbReference type="PROSITE" id="PS50206"/>
    </source>
</evidence>
<feature type="domain" description="Rhodanese" evidence="13">
    <location>
        <begin position="56"/>
        <end position="114"/>
    </location>
</feature>
<dbReference type="Gene3D" id="2.30.30.280">
    <property type="entry name" value="Adenine nucleotide alpha hydrolases-like domains"/>
    <property type="match status" value="1"/>
</dbReference>
<comment type="similarity">
    <text evidence="3">Belongs to the MnmA/TRMU family.</text>
</comment>
<gene>
    <name evidence="14" type="ORF">CYY_002766</name>
</gene>
<keyword evidence="15" id="KW-1185">Reference proteome</keyword>
<dbReference type="GO" id="GO:0002143">
    <property type="term" value="P:tRNA wobble position uridine thiolation"/>
    <property type="evidence" value="ECO:0007669"/>
    <property type="project" value="TreeGrafter"/>
</dbReference>
<dbReference type="OrthoDB" id="3685at2759"/>
<dbReference type="InterPro" id="IPR001763">
    <property type="entry name" value="Rhodanese-like_dom"/>
</dbReference>
<dbReference type="Gene3D" id="2.40.30.10">
    <property type="entry name" value="Translation factors"/>
    <property type="match status" value="1"/>
</dbReference>
<dbReference type="NCBIfam" id="TIGR00420">
    <property type="entry name" value="trmU"/>
    <property type="match status" value="1"/>
</dbReference>
<dbReference type="AlphaFoldDB" id="A0A8J4PVS4"/>
<evidence type="ECO:0000256" key="10">
    <source>
        <dbReference type="ARBA" id="ARBA00022884"/>
    </source>
</evidence>
<organism evidence="14 15">
    <name type="scientific">Polysphondylium violaceum</name>
    <dbReference type="NCBI Taxonomy" id="133409"/>
    <lineage>
        <taxon>Eukaryota</taxon>
        <taxon>Amoebozoa</taxon>
        <taxon>Evosea</taxon>
        <taxon>Eumycetozoa</taxon>
        <taxon>Dictyostelia</taxon>
        <taxon>Dictyosteliales</taxon>
        <taxon>Dictyosteliaceae</taxon>
        <taxon>Polysphondylium</taxon>
    </lineage>
</organism>
<dbReference type="Pfam" id="PF20259">
    <property type="entry name" value="tRNA_Me_trans_M"/>
    <property type="match status" value="1"/>
</dbReference>
<dbReference type="Pfam" id="PF20258">
    <property type="entry name" value="tRNA_Me_trans_C"/>
    <property type="match status" value="1"/>
</dbReference>
<dbReference type="Proteomes" id="UP000695562">
    <property type="component" value="Unassembled WGS sequence"/>
</dbReference>
<dbReference type="PANTHER" id="PTHR11933:SF5">
    <property type="entry name" value="MITOCHONDRIAL TRNA-SPECIFIC 2-THIOURIDYLASE 1"/>
    <property type="match status" value="1"/>
</dbReference>
<evidence type="ECO:0000256" key="1">
    <source>
        <dbReference type="ARBA" id="ARBA00003986"/>
    </source>
</evidence>
<evidence type="ECO:0000256" key="8">
    <source>
        <dbReference type="ARBA" id="ARBA00022741"/>
    </source>
</evidence>
<dbReference type="FunFam" id="3.40.50.620:FF:000104">
    <property type="entry name" value="Mitochondrial tRNA-specific 2-thiouridylase 1"/>
    <property type="match status" value="1"/>
</dbReference>
<evidence type="ECO:0000256" key="5">
    <source>
        <dbReference type="ARBA" id="ARBA00022555"/>
    </source>
</evidence>
<keyword evidence="7" id="KW-0819">tRNA processing</keyword>
<dbReference type="GO" id="GO:0005739">
    <property type="term" value="C:mitochondrion"/>
    <property type="evidence" value="ECO:0007669"/>
    <property type="project" value="UniProtKB-SubCell"/>
</dbReference>
<dbReference type="PANTHER" id="PTHR11933">
    <property type="entry name" value="TRNA 5-METHYLAMINOMETHYL-2-THIOURIDYLATE -METHYLTRANSFERASE"/>
    <property type="match status" value="1"/>
</dbReference>
<dbReference type="InterPro" id="IPR004506">
    <property type="entry name" value="MnmA-like"/>
</dbReference>
<keyword evidence="9" id="KW-0067">ATP-binding</keyword>
<dbReference type="EC" id="2.8.1.14" evidence="4"/>
<dbReference type="GO" id="GO:0000049">
    <property type="term" value="F:tRNA binding"/>
    <property type="evidence" value="ECO:0007669"/>
    <property type="project" value="UniProtKB-KW"/>
</dbReference>
<evidence type="ECO:0000256" key="2">
    <source>
        <dbReference type="ARBA" id="ARBA00004173"/>
    </source>
</evidence>
<evidence type="ECO:0000256" key="3">
    <source>
        <dbReference type="ARBA" id="ARBA00006191"/>
    </source>
</evidence>
<name>A0A8J4PVS4_9MYCE</name>
<keyword evidence="11" id="KW-1015">Disulfide bond</keyword>
<dbReference type="GO" id="GO:0005524">
    <property type="term" value="F:ATP binding"/>
    <property type="evidence" value="ECO:0007669"/>
    <property type="project" value="UniProtKB-KW"/>
</dbReference>